<gene>
    <name evidence="1" type="ORF">K1T71_005416</name>
</gene>
<evidence type="ECO:0000313" key="2">
    <source>
        <dbReference type="Proteomes" id="UP000824533"/>
    </source>
</evidence>
<comment type="caution">
    <text evidence="1">The sequence shown here is derived from an EMBL/GenBank/DDBJ whole genome shotgun (WGS) entry which is preliminary data.</text>
</comment>
<accession>A0ACC1D491</accession>
<dbReference type="EMBL" id="CM034395">
    <property type="protein sequence ID" value="KAJ0178641.1"/>
    <property type="molecule type" value="Genomic_DNA"/>
</dbReference>
<protein>
    <submittedName>
        <fullName evidence="1">Uncharacterized protein</fullName>
    </submittedName>
</protein>
<dbReference type="Proteomes" id="UP000824533">
    <property type="component" value="Linkage Group LG09"/>
</dbReference>
<sequence length="60" mass="7221">MCLLQDFIRSLQYQRNPLERAPNDKYKDEKMDPRAIQTLRGFITAIILEDSRPDRRDKLK</sequence>
<name>A0ACC1D491_9NEOP</name>
<evidence type="ECO:0000313" key="1">
    <source>
        <dbReference type="EMBL" id="KAJ0178641.1"/>
    </source>
</evidence>
<proteinExistence type="predicted"/>
<organism evidence="1 2">
    <name type="scientific">Dendrolimus kikuchii</name>
    <dbReference type="NCBI Taxonomy" id="765133"/>
    <lineage>
        <taxon>Eukaryota</taxon>
        <taxon>Metazoa</taxon>
        <taxon>Ecdysozoa</taxon>
        <taxon>Arthropoda</taxon>
        <taxon>Hexapoda</taxon>
        <taxon>Insecta</taxon>
        <taxon>Pterygota</taxon>
        <taxon>Neoptera</taxon>
        <taxon>Endopterygota</taxon>
        <taxon>Lepidoptera</taxon>
        <taxon>Glossata</taxon>
        <taxon>Ditrysia</taxon>
        <taxon>Bombycoidea</taxon>
        <taxon>Lasiocampidae</taxon>
        <taxon>Dendrolimus</taxon>
    </lineage>
</organism>
<reference evidence="1 2" key="1">
    <citation type="journal article" date="2021" name="Front. Genet.">
        <title>Chromosome-Level Genome Assembly Reveals Significant Gene Expansion in the Toll and IMD Signaling Pathways of Dendrolimus kikuchii.</title>
        <authorList>
            <person name="Zhou J."/>
            <person name="Wu P."/>
            <person name="Xiong Z."/>
            <person name="Liu N."/>
            <person name="Zhao N."/>
            <person name="Ji M."/>
            <person name="Qiu Y."/>
            <person name="Yang B."/>
        </authorList>
    </citation>
    <scope>NUCLEOTIDE SEQUENCE [LARGE SCALE GENOMIC DNA]</scope>
    <source>
        <strain evidence="1">Ann1</strain>
    </source>
</reference>
<keyword evidence="2" id="KW-1185">Reference proteome</keyword>